<evidence type="ECO:0000313" key="3">
    <source>
        <dbReference type="Proteomes" id="UP000562984"/>
    </source>
</evidence>
<accession>A0A849A2J1</accession>
<keyword evidence="1" id="KW-0472">Membrane</keyword>
<gene>
    <name evidence="2" type="ORF">HKD39_05970</name>
</gene>
<comment type="caution">
    <text evidence="2">The sequence shown here is derived from an EMBL/GenBank/DDBJ whole genome shotgun (WGS) entry which is preliminary data.</text>
</comment>
<feature type="transmembrane region" description="Helical" evidence="1">
    <location>
        <begin position="95"/>
        <end position="116"/>
    </location>
</feature>
<feature type="transmembrane region" description="Helical" evidence="1">
    <location>
        <begin position="20"/>
        <end position="41"/>
    </location>
</feature>
<keyword evidence="1" id="KW-1133">Transmembrane helix</keyword>
<keyword evidence="1" id="KW-0812">Transmembrane</keyword>
<feature type="transmembrane region" description="Helical" evidence="1">
    <location>
        <begin position="128"/>
        <end position="147"/>
    </location>
</feature>
<sequence>MTAVHQSAPAVGIDRQLRAALWSGAAGSALLAVVTLVRSGAISDRVTALERPYIGADRAAGSGSILITIAFVVAGLGLAAWWVTAHAARTGRSWLRWWCGAALLVGVALAVALLLTTEYGQRVYPLEIGLVALLPCLIGVWVCALVWRRR</sequence>
<evidence type="ECO:0000256" key="1">
    <source>
        <dbReference type="SAM" id="Phobius"/>
    </source>
</evidence>
<dbReference type="AlphaFoldDB" id="A0A849A2J1"/>
<name>A0A849A2J1_9ACTN</name>
<keyword evidence="3" id="KW-1185">Reference proteome</keyword>
<evidence type="ECO:0000313" key="2">
    <source>
        <dbReference type="EMBL" id="NNG35264.1"/>
    </source>
</evidence>
<reference evidence="2 3" key="1">
    <citation type="submission" date="2020-05" db="EMBL/GenBank/DDBJ databases">
        <title>Nakamurella sp. DB0629 isolated from air conditioner.</title>
        <authorList>
            <person name="Kim D.H."/>
            <person name="Kim D.-U."/>
        </authorList>
    </citation>
    <scope>NUCLEOTIDE SEQUENCE [LARGE SCALE GENOMIC DNA]</scope>
    <source>
        <strain evidence="2 3">DB0629</strain>
    </source>
</reference>
<dbReference type="EMBL" id="JABEND010000002">
    <property type="protein sequence ID" value="NNG35264.1"/>
    <property type="molecule type" value="Genomic_DNA"/>
</dbReference>
<proteinExistence type="predicted"/>
<protein>
    <submittedName>
        <fullName evidence="2">Uncharacterized protein</fullName>
    </submittedName>
</protein>
<dbReference type="RefSeq" id="WP_171198865.1">
    <property type="nucleotide sequence ID" value="NZ_JABEND010000002.1"/>
</dbReference>
<organism evidence="2 3">
    <name type="scientific">Nakamurella aerolata</name>
    <dbReference type="NCBI Taxonomy" id="1656892"/>
    <lineage>
        <taxon>Bacteria</taxon>
        <taxon>Bacillati</taxon>
        <taxon>Actinomycetota</taxon>
        <taxon>Actinomycetes</taxon>
        <taxon>Nakamurellales</taxon>
        <taxon>Nakamurellaceae</taxon>
        <taxon>Nakamurella</taxon>
    </lineage>
</organism>
<feature type="transmembrane region" description="Helical" evidence="1">
    <location>
        <begin position="61"/>
        <end position="83"/>
    </location>
</feature>
<dbReference type="Proteomes" id="UP000562984">
    <property type="component" value="Unassembled WGS sequence"/>
</dbReference>